<dbReference type="PANTHER" id="PTHR28019">
    <property type="entry name" value="CELL MEMBRANE PROTEIN YLR413W-RELATED"/>
    <property type="match status" value="1"/>
</dbReference>
<dbReference type="GO" id="GO:0005886">
    <property type="term" value="C:plasma membrane"/>
    <property type="evidence" value="ECO:0007669"/>
    <property type="project" value="InterPro"/>
</dbReference>
<evidence type="ECO:0000256" key="1">
    <source>
        <dbReference type="SAM" id="Phobius"/>
    </source>
</evidence>
<proteinExistence type="predicted"/>
<dbReference type="InterPro" id="IPR009571">
    <property type="entry name" value="SUR7/Rim9-like_fungi"/>
</dbReference>
<comment type="caution">
    <text evidence="2">The sequence shown here is derived from an EMBL/GenBank/DDBJ whole genome shotgun (WGS) entry which is preliminary data.</text>
</comment>
<name>A0AAN6MDH6_9PEZI</name>
<organism evidence="2 3">
    <name type="scientific">Staphylotrichum tortipilum</name>
    <dbReference type="NCBI Taxonomy" id="2831512"/>
    <lineage>
        <taxon>Eukaryota</taxon>
        <taxon>Fungi</taxon>
        <taxon>Dikarya</taxon>
        <taxon>Ascomycota</taxon>
        <taxon>Pezizomycotina</taxon>
        <taxon>Sordariomycetes</taxon>
        <taxon>Sordariomycetidae</taxon>
        <taxon>Sordariales</taxon>
        <taxon>Chaetomiaceae</taxon>
        <taxon>Staphylotrichum</taxon>
    </lineage>
</organism>
<dbReference type="AlphaFoldDB" id="A0AAN6MDH6"/>
<protein>
    <submittedName>
        <fullName evidence="2">Uncharacterized protein</fullName>
    </submittedName>
</protein>
<keyword evidence="3" id="KW-1185">Reference proteome</keyword>
<accession>A0AAN6MDH6</accession>
<dbReference type="Proteomes" id="UP001303889">
    <property type="component" value="Unassembled WGS sequence"/>
</dbReference>
<dbReference type="GO" id="GO:0051285">
    <property type="term" value="C:cell cortex of cell tip"/>
    <property type="evidence" value="ECO:0007669"/>
    <property type="project" value="TreeGrafter"/>
</dbReference>
<sequence>MKSRWPRAIPVVVSLAVFIILMVALFAGRNHIAEDYDIITVNISDLYTHNSTKPTARSMTPVELPNRPCEGDSRIPRSEACSTMTTHDKRGDNNDKATIITPATSSRQPQVDDHPYPEFFSLYSLSICEGVYSPDKHRAIRQCYSVFSGNTSTIPSLLPSNTTISSSLSSAMAGLTRMLRATGVFLALSTGLVGVSCFLGMAFFIGGDSDALIDVPSVWLNLVCSGLAVFCAVLAGTVGAAGGKVAEGKIKEFGVPAEAGRAWVVLVWSAVPTMMIVLGWWVYKVVDIRRKRRWETERERVIRGGRQQEGGYQLPEFGRMPRRGDV</sequence>
<evidence type="ECO:0000313" key="2">
    <source>
        <dbReference type="EMBL" id="KAK3898810.1"/>
    </source>
</evidence>
<feature type="transmembrane region" description="Helical" evidence="1">
    <location>
        <begin position="262"/>
        <end position="283"/>
    </location>
</feature>
<reference evidence="2" key="2">
    <citation type="submission" date="2023-05" db="EMBL/GenBank/DDBJ databases">
        <authorList>
            <consortium name="Lawrence Berkeley National Laboratory"/>
            <person name="Steindorff A."/>
            <person name="Hensen N."/>
            <person name="Bonometti L."/>
            <person name="Westerberg I."/>
            <person name="Brannstrom I.O."/>
            <person name="Guillou S."/>
            <person name="Cros-Aarteil S."/>
            <person name="Calhoun S."/>
            <person name="Haridas S."/>
            <person name="Kuo A."/>
            <person name="Mondo S."/>
            <person name="Pangilinan J."/>
            <person name="Riley R."/>
            <person name="Labutti K."/>
            <person name="Andreopoulos B."/>
            <person name="Lipzen A."/>
            <person name="Chen C."/>
            <person name="Yanf M."/>
            <person name="Daum C."/>
            <person name="Ng V."/>
            <person name="Clum A."/>
            <person name="Ohm R."/>
            <person name="Martin F."/>
            <person name="Silar P."/>
            <person name="Natvig D."/>
            <person name="Lalanne C."/>
            <person name="Gautier V."/>
            <person name="Ament-Velasquez S.L."/>
            <person name="Kruys A."/>
            <person name="Hutchinson M.I."/>
            <person name="Powell A.J."/>
            <person name="Barry K."/>
            <person name="Miller A.N."/>
            <person name="Grigoriev I.V."/>
            <person name="Debuchy R."/>
            <person name="Gladieux P."/>
            <person name="Thoren M.H."/>
            <person name="Johannesson H."/>
        </authorList>
    </citation>
    <scope>NUCLEOTIDE SEQUENCE</scope>
    <source>
        <strain evidence="2">CBS 103.79</strain>
    </source>
</reference>
<gene>
    <name evidence="2" type="ORF">C8A05DRAFT_37590</name>
</gene>
<reference evidence="2" key="1">
    <citation type="journal article" date="2023" name="Mol. Phylogenet. Evol.">
        <title>Genome-scale phylogeny and comparative genomics of the fungal order Sordariales.</title>
        <authorList>
            <person name="Hensen N."/>
            <person name="Bonometti L."/>
            <person name="Westerberg I."/>
            <person name="Brannstrom I.O."/>
            <person name="Guillou S."/>
            <person name="Cros-Aarteil S."/>
            <person name="Calhoun S."/>
            <person name="Haridas S."/>
            <person name="Kuo A."/>
            <person name="Mondo S."/>
            <person name="Pangilinan J."/>
            <person name="Riley R."/>
            <person name="LaButti K."/>
            <person name="Andreopoulos B."/>
            <person name="Lipzen A."/>
            <person name="Chen C."/>
            <person name="Yan M."/>
            <person name="Daum C."/>
            <person name="Ng V."/>
            <person name="Clum A."/>
            <person name="Steindorff A."/>
            <person name="Ohm R.A."/>
            <person name="Martin F."/>
            <person name="Silar P."/>
            <person name="Natvig D.O."/>
            <person name="Lalanne C."/>
            <person name="Gautier V."/>
            <person name="Ament-Velasquez S.L."/>
            <person name="Kruys A."/>
            <person name="Hutchinson M.I."/>
            <person name="Powell A.J."/>
            <person name="Barry K."/>
            <person name="Miller A.N."/>
            <person name="Grigoriev I.V."/>
            <person name="Debuchy R."/>
            <person name="Gladieux P."/>
            <person name="Hiltunen Thoren M."/>
            <person name="Johannesson H."/>
        </authorList>
    </citation>
    <scope>NUCLEOTIDE SEQUENCE</scope>
    <source>
        <strain evidence="2">CBS 103.79</strain>
    </source>
</reference>
<evidence type="ECO:0000313" key="3">
    <source>
        <dbReference type="Proteomes" id="UP001303889"/>
    </source>
</evidence>
<dbReference type="InterPro" id="IPR052413">
    <property type="entry name" value="SUR7_domain"/>
</dbReference>
<dbReference type="PANTHER" id="PTHR28019:SF7">
    <property type="entry name" value="SUR7 PROTEIN"/>
    <property type="match status" value="1"/>
</dbReference>
<feature type="transmembrane region" description="Helical" evidence="1">
    <location>
        <begin position="184"/>
        <end position="206"/>
    </location>
</feature>
<feature type="transmembrane region" description="Helical" evidence="1">
    <location>
        <begin position="7"/>
        <end position="27"/>
    </location>
</feature>
<dbReference type="EMBL" id="MU855877">
    <property type="protein sequence ID" value="KAK3898810.1"/>
    <property type="molecule type" value="Genomic_DNA"/>
</dbReference>
<dbReference type="GO" id="GO:0031505">
    <property type="term" value="P:fungal-type cell wall organization"/>
    <property type="evidence" value="ECO:0007669"/>
    <property type="project" value="TreeGrafter"/>
</dbReference>
<keyword evidence="1" id="KW-0812">Transmembrane</keyword>
<keyword evidence="1" id="KW-0472">Membrane</keyword>
<keyword evidence="1" id="KW-1133">Transmembrane helix</keyword>
<feature type="transmembrane region" description="Helical" evidence="1">
    <location>
        <begin position="218"/>
        <end position="242"/>
    </location>
</feature>
<dbReference type="Pfam" id="PF06687">
    <property type="entry name" value="SUR7"/>
    <property type="match status" value="1"/>
</dbReference>